<dbReference type="EMBL" id="CABVLU010000004">
    <property type="protein sequence ID" value="VVT57042.1"/>
    <property type="molecule type" value="Genomic_DNA"/>
</dbReference>
<evidence type="ECO:0000256" key="1">
    <source>
        <dbReference type="SAM" id="SignalP"/>
    </source>
</evidence>
<organism evidence="2 3">
    <name type="scientific">Magnusiomyces paraingens</name>
    <dbReference type="NCBI Taxonomy" id="2606893"/>
    <lineage>
        <taxon>Eukaryota</taxon>
        <taxon>Fungi</taxon>
        <taxon>Dikarya</taxon>
        <taxon>Ascomycota</taxon>
        <taxon>Saccharomycotina</taxon>
        <taxon>Dipodascomycetes</taxon>
        <taxon>Dipodascales</taxon>
        <taxon>Dipodascaceae</taxon>
        <taxon>Magnusiomyces</taxon>
    </lineage>
</organism>
<gene>
    <name evidence="2" type="ORF">SAPINGB_P005505</name>
</gene>
<dbReference type="AlphaFoldDB" id="A0A5E8C0X3"/>
<proteinExistence type="predicted"/>
<keyword evidence="1" id="KW-0732">Signal</keyword>
<reference evidence="2 3" key="1">
    <citation type="submission" date="2019-09" db="EMBL/GenBank/DDBJ databases">
        <authorList>
            <person name="Brejova B."/>
        </authorList>
    </citation>
    <scope>NUCLEOTIDE SEQUENCE [LARGE SCALE GENOMIC DNA]</scope>
</reference>
<dbReference type="GeneID" id="43584319"/>
<evidence type="ECO:0000313" key="2">
    <source>
        <dbReference type="EMBL" id="VVT57042.1"/>
    </source>
</evidence>
<name>A0A5E8C0X3_9ASCO</name>
<feature type="chain" id="PRO_5023102333" evidence="1">
    <location>
        <begin position="24"/>
        <end position="178"/>
    </location>
</feature>
<keyword evidence="3" id="KW-1185">Reference proteome</keyword>
<sequence>MVSIKTLSLALAASAVLAAPAQGTTPNFPNQNANAWVEGANESMINHQQVVETYNRQMQSNPSQPHNADRIIAAITGADSQIDNAIATVAHALAPFTGGLSLAVGNALLGPFAQSVTNGAEVLIGNLVGGAEDRMQTAAASYTTRLTSLRAQAVRFNVNTSRLDKAITQLQARLSKTN</sequence>
<evidence type="ECO:0000313" key="3">
    <source>
        <dbReference type="Proteomes" id="UP000398389"/>
    </source>
</evidence>
<protein>
    <submittedName>
        <fullName evidence="2">Uncharacterized protein</fullName>
    </submittedName>
</protein>
<dbReference type="RefSeq" id="XP_031856110.1">
    <property type="nucleotide sequence ID" value="XM_032000219.1"/>
</dbReference>
<accession>A0A5E8C0X3</accession>
<feature type="signal peptide" evidence="1">
    <location>
        <begin position="1"/>
        <end position="23"/>
    </location>
</feature>
<dbReference type="Proteomes" id="UP000398389">
    <property type="component" value="Unassembled WGS sequence"/>
</dbReference>